<dbReference type="Proteomes" id="UP000299102">
    <property type="component" value="Unassembled WGS sequence"/>
</dbReference>
<feature type="compositionally biased region" description="Basic and acidic residues" evidence="1">
    <location>
        <begin position="124"/>
        <end position="138"/>
    </location>
</feature>
<gene>
    <name evidence="2" type="ORF">EVAR_4535_1</name>
</gene>
<feature type="compositionally biased region" description="Basic and acidic residues" evidence="1">
    <location>
        <begin position="88"/>
        <end position="105"/>
    </location>
</feature>
<accession>A0A4C1SYN2</accession>
<organism evidence="2 3">
    <name type="scientific">Eumeta variegata</name>
    <name type="common">Bagworm moth</name>
    <name type="synonym">Eumeta japonica</name>
    <dbReference type="NCBI Taxonomy" id="151549"/>
    <lineage>
        <taxon>Eukaryota</taxon>
        <taxon>Metazoa</taxon>
        <taxon>Ecdysozoa</taxon>
        <taxon>Arthropoda</taxon>
        <taxon>Hexapoda</taxon>
        <taxon>Insecta</taxon>
        <taxon>Pterygota</taxon>
        <taxon>Neoptera</taxon>
        <taxon>Endopterygota</taxon>
        <taxon>Lepidoptera</taxon>
        <taxon>Glossata</taxon>
        <taxon>Ditrysia</taxon>
        <taxon>Tineoidea</taxon>
        <taxon>Psychidae</taxon>
        <taxon>Oiketicinae</taxon>
        <taxon>Eumeta</taxon>
    </lineage>
</organism>
<dbReference type="AlphaFoldDB" id="A0A4C1SYN2"/>
<feature type="region of interest" description="Disordered" evidence="1">
    <location>
        <begin position="88"/>
        <end position="155"/>
    </location>
</feature>
<protein>
    <submittedName>
        <fullName evidence="2">Uncharacterized protein</fullName>
    </submittedName>
</protein>
<comment type="caution">
    <text evidence="2">The sequence shown here is derived from an EMBL/GenBank/DDBJ whole genome shotgun (WGS) entry which is preliminary data.</text>
</comment>
<reference evidence="2 3" key="1">
    <citation type="journal article" date="2019" name="Commun. Biol.">
        <title>The bagworm genome reveals a unique fibroin gene that provides high tensile strength.</title>
        <authorList>
            <person name="Kono N."/>
            <person name="Nakamura H."/>
            <person name="Ohtoshi R."/>
            <person name="Tomita M."/>
            <person name="Numata K."/>
            <person name="Arakawa K."/>
        </authorList>
    </citation>
    <scope>NUCLEOTIDE SEQUENCE [LARGE SCALE GENOMIC DNA]</scope>
</reference>
<feature type="compositionally biased region" description="Acidic residues" evidence="1">
    <location>
        <begin position="114"/>
        <end position="123"/>
    </location>
</feature>
<proteinExistence type="predicted"/>
<sequence length="155" mass="17755">MTFGCQMWSLAVESQDIADARWSHARRFLAGCNPICGYQQTNRSDRPSSRNQKWIQKLIRYYAITSSNTDGLECRPTHAASCPIRLEKFEGPARSEPKTSSEVQHRSRMSNGGEECDDVEESDVIERERERERERETGPPKLSFTRRNTKAKAAT</sequence>
<keyword evidence="3" id="KW-1185">Reference proteome</keyword>
<evidence type="ECO:0000313" key="3">
    <source>
        <dbReference type="Proteomes" id="UP000299102"/>
    </source>
</evidence>
<evidence type="ECO:0000313" key="2">
    <source>
        <dbReference type="EMBL" id="GBP06380.1"/>
    </source>
</evidence>
<evidence type="ECO:0000256" key="1">
    <source>
        <dbReference type="SAM" id="MobiDB-lite"/>
    </source>
</evidence>
<name>A0A4C1SYN2_EUMVA</name>
<dbReference type="EMBL" id="BGZK01000022">
    <property type="protein sequence ID" value="GBP06380.1"/>
    <property type="molecule type" value="Genomic_DNA"/>
</dbReference>